<accession>A0ABS5RTU0</accession>
<proteinExistence type="predicted"/>
<gene>
    <name evidence="2" type="ORF">JYU29_07200</name>
</gene>
<protein>
    <submittedName>
        <fullName evidence="2">Glycerophosphodiester phosphodiesterase</fullName>
    </submittedName>
</protein>
<dbReference type="Gene3D" id="3.20.20.190">
    <property type="entry name" value="Phosphatidylinositol (PI) phosphodiesterase"/>
    <property type="match status" value="1"/>
</dbReference>
<name>A0ABS5RTU0_9HYPH</name>
<dbReference type="InterPro" id="IPR017946">
    <property type="entry name" value="PLC-like_Pdiesterase_TIM-brl"/>
</dbReference>
<dbReference type="EMBL" id="JAFMNX010000001">
    <property type="protein sequence ID" value="MBS9720468.1"/>
    <property type="molecule type" value="Genomic_DNA"/>
</dbReference>
<dbReference type="Pfam" id="PF03009">
    <property type="entry name" value="GDPD"/>
    <property type="match status" value="1"/>
</dbReference>
<evidence type="ECO:0000313" key="2">
    <source>
        <dbReference type="EMBL" id="MBS9720468.1"/>
    </source>
</evidence>
<organism evidence="2 3">
    <name type="scientific">Tianweitania aestuarii</name>
    <dbReference type="NCBI Taxonomy" id="2814886"/>
    <lineage>
        <taxon>Bacteria</taxon>
        <taxon>Pseudomonadati</taxon>
        <taxon>Pseudomonadota</taxon>
        <taxon>Alphaproteobacteria</taxon>
        <taxon>Hyphomicrobiales</taxon>
        <taxon>Phyllobacteriaceae</taxon>
        <taxon>Tianweitania</taxon>
    </lineage>
</organism>
<comment type="caution">
    <text evidence="2">The sequence shown here is derived from an EMBL/GenBank/DDBJ whole genome shotgun (WGS) entry which is preliminary data.</text>
</comment>
<dbReference type="RefSeq" id="WP_213983993.1">
    <property type="nucleotide sequence ID" value="NZ_JAFMNX010000001.1"/>
</dbReference>
<dbReference type="InterPro" id="IPR030395">
    <property type="entry name" value="GP_PDE_dom"/>
</dbReference>
<dbReference type="CDD" id="cd08585">
    <property type="entry name" value="GDPD_like_3"/>
    <property type="match status" value="1"/>
</dbReference>
<dbReference type="PANTHER" id="PTHR46211">
    <property type="entry name" value="GLYCEROPHOSPHORYL DIESTER PHOSPHODIESTERASE"/>
    <property type="match status" value="1"/>
</dbReference>
<feature type="domain" description="GP-PDE" evidence="1">
    <location>
        <begin position="11"/>
        <end position="238"/>
    </location>
</feature>
<evidence type="ECO:0000259" key="1">
    <source>
        <dbReference type="PROSITE" id="PS51704"/>
    </source>
</evidence>
<sequence>MSKRDLDWLTARPIAHRGYHDLNKQRWENTLSAFQAAIEKQYAIECDVHLSADGVPIVFHDDALKRLTGVDGSIFEKTAAEMRDLRIGGTDDHPPTLAELLELVAGRVPLVIELKGIEGKDDGIVAKVAEQLKAYDGPAAIMSFDHWLVRQFRTHAPNVPAGLTAYGREDSDLEAHFSMLAHGFDFVSYGVDDLPNRFITFVREQLDMPVITWTVRNEQAKAKTFAHADQMTFEGFEA</sequence>
<reference evidence="2 3" key="1">
    <citation type="submission" date="2021-03" db="EMBL/GenBank/DDBJ databases">
        <title>Tianweitania aestuarii sp. nov., isolated from a tidal flat.</title>
        <authorList>
            <person name="Park S."/>
            <person name="Yoon J.-H."/>
        </authorList>
    </citation>
    <scope>NUCLEOTIDE SEQUENCE [LARGE SCALE GENOMIC DNA]</scope>
    <source>
        <strain evidence="2 3">BSSL-BM11</strain>
    </source>
</reference>
<evidence type="ECO:0000313" key="3">
    <source>
        <dbReference type="Proteomes" id="UP001297272"/>
    </source>
</evidence>
<dbReference type="PROSITE" id="PS51704">
    <property type="entry name" value="GP_PDE"/>
    <property type="match status" value="1"/>
</dbReference>
<dbReference type="Proteomes" id="UP001297272">
    <property type="component" value="Unassembled WGS sequence"/>
</dbReference>
<dbReference type="PANTHER" id="PTHR46211:SF1">
    <property type="entry name" value="GLYCEROPHOSPHODIESTER PHOSPHODIESTERASE, CYTOPLASMIC"/>
    <property type="match status" value="1"/>
</dbReference>
<keyword evidence="3" id="KW-1185">Reference proteome</keyword>
<dbReference type="SUPFAM" id="SSF51695">
    <property type="entry name" value="PLC-like phosphodiesterases"/>
    <property type="match status" value="1"/>
</dbReference>